<dbReference type="AlphaFoldDB" id="A0A1I3ZX44"/>
<keyword evidence="2" id="KW-1185">Reference proteome</keyword>
<sequence>MDDGGCRSRSRLAGPAGMSDRALFAGGVPCRRETMEAGA</sequence>
<evidence type="ECO:0000313" key="2">
    <source>
        <dbReference type="Proteomes" id="UP000198725"/>
    </source>
</evidence>
<accession>A0A1I3ZX44</accession>
<protein>
    <submittedName>
        <fullName evidence="1">Uncharacterized protein</fullName>
    </submittedName>
</protein>
<name>A0A1I3ZX44_9GAMM</name>
<dbReference type="Proteomes" id="UP000198725">
    <property type="component" value="Unassembled WGS sequence"/>
</dbReference>
<evidence type="ECO:0000313" key="1">
    <source>
        <dbReference type="EMBL" id="SFK48467.1"/>
    </source>
</evidence>
<gene>
    <name evidence="1" type="ORF">SAMN05192579_103151</name>
</gene>
<proteinExistence type="predicted"/>
<dbReference type="EMBL" id="FOSR01000003">
    <property type="protein sequence ID" value="SFK48467.1"/>
    <property type="molecule type" value="Genomic_DNA"/>
</dbReference>
<organism evidence="1 2">
    <name type="scientific">Rhodanobacter glycinis</name>
    <dbReference type="NCBI Taxonomy" id="582702"/>
    <lineage>
        <taxon>Bacteria</taxon>
        <taxon>Pseudomonadati</taxon>
        <taxon>Pseudomonadota</taxon>
        <taxon>Gammaproteobacteria</taxon>
        <taxon>Lysobacterales</taxon>
        <taxon>Rhodanobacteraceae</taxon>
        <taxon>Rhodanobacter</taxon>
    </lineage>
</organism>
<reference evidence="2" key="1">
    <citation type="submission" date="2016-10" db="EMBL/GenBank/DDBJ databases">
        <authorList>
            <person name="Varghese N."/>
            <person name="Submissions S."/>
        </authorList>
    </citation>
    <scope>NUCLEOTIDE SEQUENCE [LARGE SCALE GENOMIC DNA]</scope>
    <source>
        <strain evidence="2">MO64</strain>
    </source>
</reference>